<accession>A0A8D0M9F2</accession>
<reference evidence="2" key="1">
    <citation type="submission" date="2025-08" db="UniProtKB">
        <authorList>
            <consortium name="Ensembl"/>
        </authorList>
    </citation>
    <scope>IDENTIFICATION</scope>
</reference>
<dbReference type="Proteomes" id="UP000694726">
    <property type="component" value="Unplaced"/>
</dbReference>
<sequence length="253" mass="28227">YSLKTGSLIPPAPFFFLRISLAIRDILCFHKNLKISCSSSVKNAIGNLIGIALNLQVSVGIIYSHLDNTDSYNSRIWYIFPFVCVVFDFFHLHLNFQSTGSFASLSSFIHRYFILSDSTVNGIVPLISLPDHSLLVYKNARDFCVIISYPATLLNSLISASSFLVASLGFSLYSILSSANSNTFASSFPIQIPFISFSSLIVVARTSKMLLNKSGESGHPWSLINQISLKVILLYFYFKNVILYIQFSKCLKP</sequence>
<keyword evidence="1" id="KW-0472">Membrane</keyword>
<feature type="transmembrane region" description="Helical" evidence="1">
    <location>
        <begin position="147"/>
        <end position="176"/>
    </location>
</feature>
<evidence type="ECO:0000313" key="3">
    <source>
        <dbReference type="Proteomes" id="UP000694726"/>
    </source>
</evidence>
<name>A0A8D0M9F2_PIG</name>
<evidence type="ECO:0000256" key="1">
    <source>
        <dbReference type="SAM" id="Phobius"/>
    </source>
</evidence>
<dbReference type="AlphaFoldDB" id="A0A8D0M9F2"/>
<feature type="transmembrane region" description="Helical" evidence="1">
    <location>
        <begin position="188"/>
        <end position="207"/>
    </location>
</feature>
<feature type="transmembrane region" description="Helical" evidence="1">
    <location>
        <begin position="45"/>
        <end position="64"/>
    </location>
</feature>
<feature type="transmembrane region" description="Helical" evidence="1">
    <location>
        <begin position="76"/>
        <end position="96"/>
    </location>
</feature>
<keyword evidence="1" id="KW-0812">Transmembrane</keyword>
<keyword evidence="1" id="KW-1133">Transmembrane helix</keyword>
<organism evidence="2 3">
    <name type="scientific">Sus scrofa</name>
    <name type="common">Pig</name>
    <dbReference type="NCBI Taxonomy" id="9823"/>
    <lineage>
        <taxon>Eukaryota</taxon>
        <taxon>Metazoa</taxon>
        <taxon>Chordata</taxon>
        <taxon>Craniata</taxon>
        <taxon>Vertebrata</taxon>
        <taxon>Euteleostomi</taxon>
        <taxon>Mammalia</taxon>
        <taxon>Eutheria</taxon>
        <taxon>Laurasiatheria</taxon>
        <taxon>Artiodactyla</taxon>
        <taxon>Suina</taxon>
        <taxon>Suidae</taxon>
        <taxon>Sus</taxon>
    </lineage>
</organism>
<evidence type="ECO:0000313" key="2">
    <source>
        <dbReference type="Ensembl" id="ENSSSCP00015000053.1"/>
    </source>
</evidence>
<dbReference type="Ensembl" id="ENSSSCT00015000361.1">
    <property type="protein sequence ID" value="ENSSSCP00015000053.1"/>
    <property type="gene ID" value="ENSSSCG00015000327.1"/>
</dbReference>
<protein>
    <submittedName>
        <fullName evidence="2">Uncharacterized protein</fullName>
    </submittedName>
</protein>
<proteinExistence type="predicted"/>